<dbReference type="AlphaFoldDB" id="A0A9D4FNS7"/>
<comment type="caution">
    <text evidence="1">The sequence shown here is derived from an EMBL/GenBank/DDBJ whole genome shotgun (WGS) entry which is preliminary data.</text>
</comment>
<reference evidence="1" key="1">
    <citation type="journal article" date="2019" name="bioRxiv">
        <title>The Genome of the Zebra Mussel, Dreissena polymorpha: A Resource for Invasive Species Research.</title>
        <authorList>
            <person name="McCartney M.A."/>
            <person name="Auch B."/>
            <person name="Kono T."/>
            <person name="Mallez S."/>
            <person name="Zhang Y."/>
            <person name="Obille A."/>
            <person name="Becker A."/>
            <person name="Abrahante J.E."/>
            <person name="Garbe J."/>
            <person name="Badalamenti J.P."/>
            <person name="Herman A."/>
            <person name="Mangelson H."/>
            <person name="Liachko I."/>
            <person name="Sullivan S."/>
            <person name="Sone E.D."/>
            <person name="Koren S."/>
            <person name="Silverstein K.A.T."/>
            <person name="Beckman K.B."/>
            <person name="Gohl D.M."/>
        </authorList>
    </citation>
    <scope>NUCLEOTIDE SEQUENCE</scope>
    <source>
        <strain evidence="1">Duluth1</strain>
        <tissue evidence="1">Whole animal</tissue>
    </source>
</reference>
<organism evidence="1 2">
    <name type="scientific">Dreissena polymorpha</name>
    <name type="common">Zebra mussel</name>
    <name type="synonym">Mytilus polymorpha</name>
    <dbReference type="NCBI Taxonomy" id="45954"/>
    <lineage>
        <taxon>Eukaryota</taxon>
        <taxon>Metazoa</taxon>
        <taxon>Spiralia</taxon>
        <taxon>Lophotrochozoa</taxon>
        <taxon>Mollusca</taxon>
        <taxon>Bivalvia</taxon>
        <taxon>Autobranchia</taxon>
        <taxon>Heteroconchia</taxon>
        <taxon>Euheterodonta</taxon>
        <taxon>Imparidentia</taxon>
        <taxon>Neoheterodontei</taxon>
        <taxon>Myida</taxon>
        <taxon>Dreissenoidea</taxon>
        <taxon>Dreissenidae</taxon>
        <taxon>Dreissena</taxon>
    </lineage>
</organism>
<evidence type="ECO:0000313" key="1">
    <source>
        <dbReference type="EMBL" id="KAH3799247.1"/>
    </source>
</evidence>
<reference evidence="1" key="2">
    <citation type="submission" date="2020-11" db="EMBL/GenBank/DDBJ databases">
        <authorList>
            <person name="McCartney M.A."/>
            <person name="Auch B."/>
            <person name="Kono T."/>
            <person name="Mallez S."/>
            <person name="Becker A."/>
            <person name="Gohl D.M."/>
            <person name="Silverstein K.A.T."/>
            <person name="Koren S."/>
            <person name="Bechman K.B."/>
            <person name="Herman A."/>
            <person name="Abrahante J.E."/>
            <person name="Garbe J."/>
        </authorList>
    </citation>
    <scope>NUCLEOTIDE SEQUENCE</scope>
    <source>
        <strain evidence="1">Duluth1</strain>
        <tissue evidence="1">Whole animal</tissue>
    </source>
</reference>
<keyword evidence="2" id="KW-1185">Reference proteome</keyword>
<dbReference type="Proteomes" id="UP000828390">
    <property type="component" value="Unassembled WGS sequence"/>
</dbReference>
<accession>A0A9D4FNS7</accession>
<evidence type="ECO:0000313" key="2">
    <source>
        <dbReference type="Proteomes" id="UP000828390"/>
    </source>
</evidence>
<gene>
    <name evidence="1" type="ORF">DPMN_152853</name>
</gene>
<proteinExistence type="predicted"/>
<name>A0A9D4FNS7_DREPO</name>
<protein>
    <submittedName>
        <fullName evidence="1">Uncharacterized protein</fullName>
    </submittedName>
</protein>
<sequence length="76" mass="8473">MEDATSLTTPSIALSRQLGDLQIPCEDFLFDVVRICRRNTSMKSLNVDVSFSFSTCIKKLNNSRGIGGGKLRLFCR</sequence>
<dbReference type="EMBL" id="JAIWYP010000007">
    <property type="protein sequence ID" value="KAH3799247.1"/>
    <property type="molecule type" value="Genomic_DNA"/>
</dbReference>